<dbReference type="SUPFAM" id="SSF47895">
    <property type="entry name" value="Transducin (alpha subunit), insertion domain"/>
    <property type="match status" value="1"/>
</dbReference>
<feature type="region of interest" description="Disordered" evidence="7">
    <location>
        <begin position="204"/>
        <end position="228"/>
    </location>
</feature>
<dbReference type="Gene3D" id="3.40.50.300">
    <property type="entry name" value="P-loop containing nucleotide triphosphate hydrolases"/>
    <property type="match status" value="2"/>
</dbReference>
<evidence type="ECO:0000256" key="6">
    <source>
        <dbReference type="PIRSR" id="PIRSR601019-2"/>
    </source>
</evidence>
<keyword evidence="6" id="KW-0460">Magnesium</keyword>
<dbReference type="InterPro" id="IPR027417">
    <property type="entry name" value="P-loop_NTPase"/>
</dbReference>
<dbReference type="FunFam" id="3.40.50.300:FF:000692">
    <property type="entry name" value="Guanine nucleotide-binding protein subunit alpha"/>
    <property type="match status" value="1"/>
</dbReference>
<dbReference type="InterPro" id="IPR001019">
    <property type="entry name" value="Gprotein_alpha_su"/>
</dbReference>
<sequence>MPARDPPDPLDAALRPPIDETAEEKILRLAQEAEARRVSHQIDEDIKRERTSRKKRQVVRLLLLGQSESGKSTTLRQFQRLYTPSAFRDERVLWRSVIQLNVVRSIRTILDTVSDVRVRELPVSSASEASDDESYERARLPFHLETIAMRLLPLRHIESLLVAKLVPPNEEEATHLGVYHGDDPHRRHHHEIFVRPGATWKGGMLHRTRIPGRPTSAGTTGQETHDESQEALGQCCEDMIALWNDAFVQDILRKRKMRLEESPGFFLNDLQRIASTNYCPSDEDVFRARLKTVGVCEYKFEMEAGFESGTEWRIIDVGGSRSQVATWVPFFDDVDAIIFLAPISAFDQTLVEDKSVNRLEDSVLLWKAVCSNKLLEKVELVLFMNKCDILDRKLKSGIRLSKYLRSFGDRPNDLDTAQKFFRSKFSFIHREHSPQPRKFHGYFTSVTDASTTSGILASVRDMVMREHLRKAKLLS</sequence>
<evidence type="ECO:0000256" key="7">
    <source>
        <dbReference type="SAM" id="MobiDB-lite"/>
    </source>
</evidence>
<dbReference type="AlphaFoldDB" id="A0A0C3S6J8"/>
<dbReference type="GO" id="GO:0005737">
    <property type="term" value="C:cytoplasm"/>
    <property type="evidence" value="ECO:0007669"/>
    <property type="project" value="TreeGrafter"/>
</dbReference>
<evidence type="ECO:0000313" key="9">
    <source>
        <dbReference type="Proteomes" id="UP000053257"/>
    </source>
</evidence>
<evidence type="ECO:0000256" key="1">
    <source>
        <dbReference type="ARBA" id="ARBA00022723"/>
    </source>
</evidence>
<dbReference type="PROSITE" id="PS51882">
    <property type="entry name" value="G_ALPHA"/>
    <property type="match status" value="1"/>
</dbReference>
<proteinExistence type="predicted"/>
<dbReference type="GO" id="GO:0005525">
    <property type="term" value="F:GTP binding"/>
    <property type="evidence" value="ECO:0007669"/>
    <property type="project" value="UniProtKB-KW"/>
</dbReference>
<dbReference type="PANTHER" id="PTHR10218:SF360">
    <property type="entry name" value="GUANINE NUCLEOTIDE-BINDING PROTEIN SUBUNIT ALPHA HOMOLOG"/>
    <property type="match status" value="1"/>
</dbReference>
<dbReference type="GO" id="GO:0005834">
    <property type="term" value="C:heterotrimeric G-protein complex"/>
    <property type="evidence" value="ECO:0007669"/>
    <property type="project" value="TreeGrafter"/>
</dbReference>
<reference evidence="8 9" key="1">
    <citation type="journal article" date="2014" name="PLoS Genet.">
        <title>Analysis of the Phlebiopsis gigantea genome, transcriptome and secretome provides insight into its pioneer colonization strategies of wood.</title>
        <authorList>
            <person name="Hori C."/>
            <person name="Ishida T."/>
            <person name="Igarashi K."/>
            <person name="Samejima M."/>
            <person name="Suzuki H."/>
            <person name="Master E."/>
            <person name="Ferreira P."/>
            <person name="Ruiz-Duenas F.J."/>
            <person name="Held B."/>
            <person name="Canessa P."/>
            <person name="Larrondo L.F."/>
            <person name="Schmoll M."/>
            <person name="Druzhinina I.S."/>
            <person name="Kubicek C.P."/>
            <person name="Gaskell J.A."/>
            <person name="Kersten P."/>
            <person name="St John F."/>
            <person name="Glasner J."/>
            <person name="Sabat G."/>
            <person name="Splinter BonDurant S."/>
            <person name="Syed K."/>
            <person name="Yadav J."/>
            <person name="Mgbeahuruike A.C."/>
            <person name="Kovalchuk A."/>
            <person name="Asiegbu F.O."/>
            <person name="Lackner G."/>
            <person name="Hoffmeister D."/>
            <person name="Rencoret J."/>
            <person name="Gutierrez A."/>
            <person name="Sun H."/>
            <person name="Lindquist E."/>
            <person name="Barry K."/>
            <person name="Riley R."/>
            <person name="Grigoriev I.V."/>
            <person name="Henrissat B."/>
            <person name="Kues U."/>
            <person name="Berka R.M."/>
            <person name="Martinez A.T."/>
            <person name="Covert S.F."/>
            <person name="Blanchette R.A."/>
            <person name="Cullen D."/>
        </authorList>
    </citation>
    <scope>NUCLEOTIDE SEQUENCE [LARGE SCALE GENOMIC DNA]</scope>
    <source>
        <strain evidence="8 9">11061_1 CR5-6</strain>
    </source>
</reference>
<accession>A0A0C3S6J8</accession>
<organism evidence="8 9">
    <name type="scientific">Phlebiopsis gigantea (strain 11061_1 CR5-6)</name>
    <name type="common">White-rot fungus</name>
    <name type="synonym">Peniophora gigantea</name>
    <dbReference type="NCBI Taxonomy" id="745531"/>
    <lineage>
        <taxon>Eukaryota</taxon>
        <taxon>Fungi</taxon>
        <taxon>Dikarya</taxon>
        <taxon>Basidiomycota</taxon>
        <taxon>Agaricomycotina</taxon>
        <taxon>Agaricomycetes</taxon>
        <taxon>Polyporales</taxon>
        <taxon>Phanerochaetaceae</taxon>
        <taxon>Phlebiopsis</taxon>
    </lineage>
</organism>
<gene>
    <name evidence="8" type="ORF">PHLGIDRAFT_124535</name>
</gene>
<dbReference type="GO" id="GO:0001664">
    <property type="term" value="F:G protein-coupled receptor binding"/>
    <property type="evidence" value="ECO:0007669"/>
    <property type="project" value="TreeGrafter"/>
</dbReference>
<protein>
    <recommendedName>
        <fullName evidence="10">G-alpha-domain-containing protein</fullName>
    </recommendedName>
</protein>
<name>A0A0C3S6J8_PHLG1</name>
<dbReference type="EMBL" id="KN840443">
    <property type="protein sequence ID" value="KIP11871.1"/>
    <property type="molecule type" value="Genomic_DNA"/>
</dbReference>
<keyword evidence="9" id="KW-1185">Reference proteome</keyword>
<dbReference type="GO" id="GO:0003924">
    <property type="term" value="F:GTPase activity"/>
    <property type="evidence" value="ECO:0007669"/>
    <property type="project" value="InterPro"/>
</dbReference>
<evidence type="ECO:0000256" key="3">
    <source>
        <dbReference type="ARBA" id="ARBA00023134"/>
    </source>
</evidence>
<dbReference type="GO" id="GO:0031683">
    <property type="term" value="F:G-protein beta/gamma-subunit complex binding"/>
    <property type="evidence" value="ECO:0007669"/>
    <property type="project" value="InterPro"/>
</dbReference>
<evidence type="ECO:0000256" key="5">
    <source>
        <dbReference type="PIRSR" id="PIRSR601019-1"/>
    </source>
</evidence>
<dbReference type="STRING" id="745531.A0A0C3S6J8"/>
<keyword evidence="4" id="KW-0807">Transducer</keyword>
<dbReference type="SMART" id="SM00275">
    <property type="entry name" value="G_alpha"/>
    <property type="match status" value="1"/>
</dbReference>
<evidence type="ECO:0000313" key="8">
    <source>
        <dbReference type="EMBL" id="KIP11871.1"/>
    </source>
</evidence>
<evidence type="ECO:0008006" key="10">
    <source>
        <dbReference type="Google" id="ProtNLM"/>
    </source>
</evidence>
<keyword evidence="2 5" id="KW-0547">Nucleotide-binding</keyword>
<evidence type="ECO:0000256" key="4">
    <source>
        <dbReference type="ARBA" id="ARBA00023224"/>
    </source>
</evidence>
<evidence type="ECO:0000256" key="2">
    <source>
        <dbReference type="ARBA" id="ARBA00022741"/>
    </source>
</evidence>
<feature type="binding site" evidence="6">
    <location>
        <position position="292"/>
    </location>
    <ligand>
        <name>Mg(2+)</name>
        <dbReference type="ChEBI" id="CHEBI:18420"/>
    </ligand>
</feature>
<dbReference type="HOGENOM" id="CLU_014184_1_1_1"/>
<dbReference type="GO" id="GO:0046872">
    <property type="term" value="F:metal ion binding"/>
    <property type="evidence" value="ECO:0007669"/>
    <property type="project" value="UniProtKB-KW"/>
</dbReference>
<keyword evidence="1 6" id="KW-0479">Metal-binding</keyword>
<dbReference type="InterPro" id="IPR011025">
    <property type="entry name" value="GproteinA_insert"/>
</dbReference>
<dbReference type="PRINTS" id="PR00318">
    <property type="entry name" value="GPROTEINA"/>
</dbReference>
<feature type="binding site" evidence="5">
    <location>
        <begin position="385"/>
        <end position="388"/>
    </location>
    <ligand>
        <name>GTP</name>
        <dbReference type="ChEBI" id="CHEBI:37565"/>
    </ligand>
</feature>
<dbReference type="GO" id="GO:0007188">
    <property type="term" value="P:adenylate cyclase-modulating G protein-coupled receptor signaling pathway"/>
    <property type="evidence" value="ECO:0007669"/>
    <property type="project" value="TreeGrafter"/>
</dbReference>
<keyword evidence="3 5" id="KW-0342">GTP-binding</keyword>
<dbReference type="OrthoDB" id="5817230at2759"/>
<dbReference type="Pfam" id="PF00503">
    <property type="entry name" value="G-alpha"/>
    <property type="match status" value="1"/>
</dbReference>
<dbReference type="PANTHER" id="PTHR10218">
    <property type="entry name" value="GTP-BINDING PROTEIN ALPHA SUBUNIT"/>
    <property type="match status" value="1"/>
</dbReference>
<dbReference type="Proteomes" id="UP000053257">
    <property type="component" value="Unassembled WGS sequence"/>
</dbReference>
<dbReference type="SUPFAM" id="SSF52540">
    <property type="entry name" value="P-loop containing nucleoside triphosphate hydrolases"/>
    <property type="match status" value="1"/>
</dbReference>